<dbReference type="OrthoDB" id="4553288at2"/>
<name>A0A1S2NY70_9ACTN</name>
<sequence length="160" mass="16999">MTEQQGQHSHSHAHRFERGTDGPKVIVVGVDGSDSSMRAASYAGGLARRQHALLAVVYVQPVLAAGAALGAPVAETTDEIAEDLVAQIREAAERVKGIFEVRWEFHTFRGDPYTGLVKAADELKADAVVVGASEQAGHRIIGSVAVRLVKAGRWPVTVVP</sequence>
<dbReference type="PANTHER" id="PTHR46268">
    <property type="entry name" value="STRESS RESPONSE PROTEIN NHAX"/>
    <property type="match status" value="1"/>
</dbReference>
<dbReference type="Gene3D" id="3.40.50.620">
    <property type="entry name" value="HUPs"/>
    <property type="match status" value="1"/>
</dbReference>
<dbReference type="AlphaFoldDB" id="A0A1S2NY70"/>
<evidence type="ECO:0000313" key="3">
    <source>
        <dbReference type="EMBL" id="OIJ86427.1"/>
    </source>
</evidence>
<comment type="similarity">
    <text evidence="1">Belongs to the universal stress protein A family.</text>
</comment>
<proteinExistence type="inferred from homology"/>
<dbReference type="Pfam" id="PF00582">
    <property type="entry name" value="Usp"/>
    <property type="match status" value="1"/>
</dbReference>
<dbReference type="InterPro" id="IPR014729">
    <property type="entry name" value="Rossmann-like_a/b/a_fold"/>
</dbReference>
<evidence type="ECO:0000256" key="1">
    <source>
        <dbReference type="ARBA" id="ARBA00008791"/>
    </source>
</evidence>
<dbReference type="PRINTS" id="PR01438">
    <property type="entry name" value="UNVRSLSTRESS"/>
</dbReference>
<gene>
    <name evidence="3" type="ORF">BIV23_43940</name>
</gene>
<accession>A0A1S2NY70</accession>
<dbReference type="CDD" id="cd00293">
    <property type="entry name" value="USP-like"/>
    <property type="match status" value="1"/>
</dbReference>
<protein>
    <submittedName>
        <fullName evidence="3">Universal stress protein UspA</fullName>
    </submittedName>
</protein>
<dbReference type="PANTHER" id="PTHR46268:SF6">
    <property type="entry name" value="UNIVERSAL STRESS PROTEIN UP12"/>
    <property type="match status" value="1"/>
</dbReference>
<feature type="domain" description="UspA" evidence="2">
    <location>
        <begin position="24"/>
        <end position="160"/>
    </location>
</feature>
<dbReference type="EMBL" id="MLYO01000124">
    <property type="protein sequence ID" value="OIJ86427.1"/>
    <property type="molecule type" value="Genomic_DNA"/>
</dbReference>
<dbReference type="RefSeq" id="WP_071386597.1">
    <property type="nucleotide sequence ID" value="NZ_MLYO01000124.1"/>
</dbReference>
<reference evidence="3 4" key="1">
    <citation type="submission" date="2016-10" db="EMBL/GenBank/DDBJ databases">
        <title>Genome sequence of Streptomyces sp. MUSC 1.</title>
        <authorList>
            <person name="Lee L.-H."/>
            <person name="Ser H.-L."/>
            <person name="Law J.W.-F."/>
        </authorList>
    </citation>
    <scope>NUCLEOTIDE SEQUENCE [LARGE SCALE GENOMIC DNA]</scope>
    <source>
        <strain evidence="3 4">MUSC 1</strain>
    </source>
</reference>
<evidence type="ECO:0000313" key="4">
    <source>
        <dbReference type="Proteomes" id="UP000179642"/>
    </source>
</evidence>
<organism evidence="3 4">
    <name type="scientific">Streptomyces monashensis</name>
    <dbReference type="NCBI Taxonomy" id="1678012"/>
    <lineage>
        <taxon>Bacteria</taxon>
        <taxon>Bacillati</taxon>
        <taxon>Actinomycetota</taxon>
        <taxon>Actinomycetes</taxon>
        <taxon>Kitasatosporales</taxon>
        <taxon>Streptomycetaceae</taxon>
        <taxon>Streptomyces</taxon>
    </lineage>
</organism>
<keyword evidence="4" id="KW-1185">Reference proteome</keyword>
<dbReference type="InterPro" id="IPR006016">
    <property type="entry name" value="UspA"/>
</dbReference>
<dbReference type="Proteomes" id="UP000179642">
    <property type="component" value="Unassembled WGS sequence"/>
</dbReference>
<comment type="caution">
    <text evidence="3">The sequence shown here is derived from an EMBL/GenBank/DDBJ whole genome shotgun (WGS) entry which is preliminary data.</text>
</comment>
<dbReference type="InterPro" id="IPR006015">
    <property type="entry name" value="Universal_stress_UspA"/>
</dbReference>
<dbReference type="SUPFAM" id="SSF52402">
    <property type="entry name" value="Adenine nucleotide alpha hydrolases-like"/>
    <property type="match status" value="1"/>
</dbReference>
<evidence type="ECO:0000259" key="2">
    <source>
        <dbReference type="Pfam" id="PF00582"/>
    </source>
</evidence>